<accession>F7XAL4</accession>
<dbReference type="Proteomes" id="UP000009045">
    <property type="component" value="Chromosome"/>
</dbReference>
<dbReference type="AlphaFoldDB" id="F7XAL4"/>
<dbReference type="EMBL" id="CP001830">
    <property type="protein sequence ID" value="AEH77872.1"/>
    <property type="molecule type" value="Genomic_DNA"/>
</dbReference>
<name>F7XAL4_SINMM</name>
<dbReference type="PATRIC" id="fig|707241.3.peg.617"/>
<gene>
    <name evidence="1" type="ordered locus">SM11_chr0591</name>
</gene>
<proteinExistence type="predicted"/>
<dbReference type="KEGG" id="smx:SM11_chr0591"/>
<dbReference type="HOGENOM" id="CLU_1309421_0_0_5"/>
<sequence length="210" mass="23472">MARVVQTRIFPPSAMEIALLRAKRECGRRIWRRHSHECRKFAILVNHLFRFTIWPDTRRCSIWRHRPSSPARGAANQRRDIMAAQQSTMDIAIPAPPPPVGEAAIPMALLELELSLDRFSGDKDDFVGFTHKVAHDIGAELLFILPASGLVDDCVTIAAVRHGQAEDKTPIILFICLAQDGTTIRVEQPSERTAGLKSFANSFVGVLERI</sequence>
<evidence type="ECO:0000313" key="2">
    <source>
        <dbReference type="Proteomes" id="UP000009045"/>
    </source>
</evidence>
<organism evidence="1 2">
    <name type="scientific">Sinorhizobium meliloti (strain SM11)</name>
    <dbReference type="NCBI Taxonomy" id="707241"/>
    <lineage>
        <taxon>Bacteria</taxon>
        <taxon>Pseudomonadati</taxon>
        <taxon>Pseudomonadota</taxon>
        <taxon>Alphaproteobacteria</taxon>
        <taxon>Hyphomicrobiales</taxon>
        <taxon>Rhizobiaceae</taxon>
        <taxon>Sinorhizobium/Ensifer group</taxon>
        <taxon>Sinorhizobium</taxon>
    </lineage>
</organism>
<evidence type="ECO:0000313" key="1">
    <source>
        <dbReference type="EMBL" id="AEH77872.1"/>
    </source>
</evidence>
<protein>
    <submittedName>
        <fullName evidence="1">Uncharacterized protein</fullName>
    </submittedName>
</protein>
<reference evidence="1 2" key="1">
    <citation type="journal article" date="2011" name="J. Biotechnol.">
        <title>The complete genome sequence of the dominant Sinorhizobium meliloti field isolate SM11 extends the S. meliloti pan-genome.</title>
        <authorList>
            <person name="Schneiker-Bekel S."/>
            <person name="Wibberg D."/>
            <person name="Bekel T."/>
            <person name="Blom J."/>
            <person name="Linke B."/>
            <person name="Neuweger H."/>
            <person name="Stiens M."/>
            <person name="Vorholter F.J."/>
            <person name="Weidner S."/>
            <person name="Goesmann A."/>
            <person name="Puhler A."/>
            <person name="Schluter A."/>
        </authorList>
    </citation>
    <scope>NUCLEOTIDE SEQUENCE [LARGE SCALE GENOMIC DNA]</scope>
    <source>
        <strain evidence="1 2">SM11</strain>
    </source>
</reference>